<gene>
    <name evidence="10" type="ORF">SAMN05660350_01462</name>
</gene>
<dbReference type="GO" id="GO:0005524">
    <property type="term" value="F:ATP binding"/>
    <property type="evidence" value="ECO:0007669"/>
    <property type="project" value="UniProtKB-UniRule"/>
</dbReference>
<evidence type="ECO:0000256" key="4">
    <source>
        <dbReference type="ARBA" id="ARBA00022741"/>
    </source>
</evidence>
<dbReference type="CDD" id="cd14014">
    <property type="entry name" value="STKc_PknB_like"/>
    <property type="match status" value="1"/>
</dbReference>
<feature type="domain" description="Protein kinase" evidence="9">
    <location>
        <begin position="28"/>
        <end position="282"/>
    </location>
</feature>
<keyword evidence="6 7" id="KW-0067">ATP-binding</keyword>
<name>A0A1M7T8D4_9ACTN</name>
<dbReference type="PROSITE" id="PS00109">
    <property type="entry name" value="PROTEIN_KINASE_TYR"/>
    <property type="match status" value="1"/>
</dbReference>
<keyword evidence="3" id="KW-0808">Transferase</keyword>
<keyword evidence="2 10" id="KW-0723">Serine/threonine-protein kinase</keyword>
<evidence type="ECO:0000313" key="10">
    <source>
        <dbReference type="EMBL" id="SHN66942.1"/>
    </source>
</evidence>
<dbReference type="InterPro" id="IPR008266">
    <property type="entry name" value="Tyr_kinase_AS"/>
</dbReference>
<feature type="region of interest" description="Disordered" evidence="8">
    <location>
        <begin position="286"/>
        <end position="333"/>
    </location>
</feature>
<dbReference type="SUPFAM" id="SSF56112">
    <property type="entry name" value="Protein kinase-like (PK-like)"/>
    <property type="match status" value="1"/>
</dbReference>
<evidence type="ECO:0000256" key="6">
    <source>
        <dbReference type="ARBA" id="ARBA00022840"/>
    </source>
</evidence>
<evidence type="ECO:0000256" key="1">
    <source>
        <dbReference type="ARBA" id="ARBA00012513"/>
    </source>
</evidence>
<evidence type="ECO:0000256" key="2">
    <source>
        <dbReference type="ARBA" id="ARBA00022527"/>
    </source>
</evidence>
<organism evidence="10 11">
    <name type="scientific">Geodermatophilus obscurus</name>
    <dbReference type="NCBI Taxonomy" id="1861"/>
    <lineage>
        <taxon>Bacteria</taxon>
        <taxon>Bacillati</taxon>
        <taxon>Actinomycetota</taxon>
        <taxon>Actinomycetes</taxon>
        <taxon>Geodermatophilales</taxon>
        <taxon>Geodermatophilaceae</taxon>
        <taxon>Geodermatophilus</taxon>
    </lineage>
</organism>
<dbReference type="Pfam" id="PF00069">
    <property type="entry name" value="Pkinase"/>
    <property type="match status" value="1"/>
</dbReference>
<sequence length="595" mass="60491">MDSTGGVPVRRPTVPAMPSPPAPVVPGYRLEELLGRGGSGEVWRAVPRSGGAPVAVKLLVAGDAERQAREAALLGELDHPHLVRLHEVVHAPRRGGQPRVALVLDLLSGGSLAALLARRGRLRPGEVVTALAPVAAALAHAHERGVVHGDLSPGNVVFTAEGRPVLTDLGVARVLGEEAAREVTPAYVDPTVARGGASGPESDVFGVAAAAFHALTGVAPWNAATPADTLRVAADGVLPDLAELASDVPAELLAVITRGLSPDPHDRGSAAAFALDLRHACRPEPVRLPRAGVPDEELARAGRGPRTELTHQVPGRHRRDPEEATPDRSGLRARLAPSGPLLRRGAVLAGAAVVVVVLGVQLGGWWGSGPAPEPAPPADRAASAPRTPEPAPGPSAAAPTSAAPGSAAPPPVSAPTGSVEPTPVPAPEAAAPETAAPETAAPETAAPETAAPEAAASEVAAQPEDDWQGRLARLYQRRAEALAAGSAPLLDDVYVPDSTLLAADRDSAAALTAAGEALRGFAPEVVSATLVGGTPGAGPVTLRVVDRWPDYEVVRVADPGGPALRTVGGRGEVEVRMTIEVTAEGWRIASAERVG</sequence>
<dbReference type="Gene3D" id="1.10.510.10">
    <property type="entry name" value="Transferase(Phosphotransferase) domain 1"/>
    <property type="match status" value="1"/>
</dbReference>
<accession>A0A1M7T8D4</accession>
<dbReference type="PANTHER" id="PTHR43289:SF6">
    <property type="entry name" value="SERINE_THREONINE-PROTEIN KINASE NEKL-3"/>
    <property type="match status" value="1"/>
</dbReference>
<feature type="compositionally biased region" description="Low complexity" evidence="8">
    <location>
        <begin position="414"/>
        <end position="462"/>
    </location>
</feature>
<feature type="binding site" evidence="7">
    <location>
        <position position="57"/>
    </location>
    <ligand>
        <name>ATP</name>
        <dbReference type="ChEBI" id="CHEBI:30616"/>
    </ligand>
</feature>
<dbReference type="PROSITE" id="PS50011">
    <property type="entry name" value="PROTEIN_KINASE_DOM"/>
    <property type="match status" value="1"/>
</dbReference>
<proteinExistence type="predicted"/>
<keyword evidence="4 7" id="KW-0547">Nucleotide-binding</keyword>
<feature type="compositionally biased region" description="Low complexity" evidence="8">
    <location>
        <begin position="394"/>
        <end position="406"/>
    </location>
</feature>
<dbReference type="PROSITE" id="PS00107">
    <property type="entry name" value="PROTEIN_KINASE_ATP"/>
    <property type="match status" value="1"/>
</dbReference>
<evidence type="ECO:0000259" key="9">
    <source>
        <dbReference type="PROSITE" id="PS50011"/>
    </source>
</evidence>
<evidence type="ECO:0000256" key="5">
    <source>
        <dbReference type="ARBA" id="ARBA00022777"/>
    </source>
</evidence>
<dbReference type="InterPro" id="IPR011009">
    <property type="entry name" value="Kinase-like_dom_sf"/>
</dbReference>
<dbReference type="PANTHER" id="PTHR43289">
    <property type="entry name" value="MITOGEN-ACTIVATED PROTEIN KINASE KINASE KINASE 20-RELATED"/>
    <property type="match status" value="1"/>
</dbReference>
<dbReference type="InterPro" id="IPR017441">
    <property type="entry name" value="Protein_kinase_ATP_BS"/>
</dbReference>
<evidence type="ECO:0000256" key="8">
    <source>
        <dbReference type="SAM" id="MobiDB-lite"/>
    </source>
</evidence>
<dbReference type="EC" id="2.7.11.1" evidence="1"/>
<dbReference type="AlphaFoldDB" id="A0A1M7T8D4"/>
<evidence type="ECO:0000256" key="7">
    <source>
        <dbReference type="PROSITE-ProRule" id="PRU10141"/>
    </source>
</evidence>
<dbReference type="GO" id="GO:0004674">
    <property type="term" value="F:protein serine/threonine kinase activity"/>
    <property type="evidence" value="ECO:0007669"/>
    <property type="project" value="UniProtKB-KW"/>
</dbReference>
<evidence type="ECO:0000313" key="11">
    <source>
        <dbReference type="Proteomes" id="UP000184428"/>
    </source>
</evidence>
<evidence type="ECO:0000256" key="3">
    <source>
        <dbReference type="ARBA" id="ARBA00022679"/>
    </source>
</evidence>
<feature type="region of interest" description="Disordered" evidence="8">
    <location>
        <begin position="370"/>
        <end position="464"/>
    </location>
</feature>
<feature type="compositionally biased region" description="Basic and acidic residues" evidence="8">
    <location>
        <begin position="319"/>
        <end position="330"/>
    </location>
</feature>
<protein>
    <recommendedName>
        <fullName evidence="1">non-specific serine/threonine protein kinase</fullName>
        <ecNumber evidence="1">2.7.11.1</ecNumber>
    </recommendedName>
</protein>
<dbReference type="Proteomes" id="UP000184428">
    <property type="component" value="Unassembled WGS sequence"/>
</dbReference>
<keyword evidence="5 10" id="KW-0418">Kinase</keyword>
<reference evidence="10 11" key="1">
    <citation type="submission" date="2016-12" db="EMBL/GenBank/DDBJ databases">
        <authorList>
            <person name="Song W.-J."/>
            <person name="Kurnit D.M."/>
        </authorList>
    </citation>
    <scope>NUCLEOTIDE SEQUENCE [LARGE SCALE GENOMIC DNA]</scope>
    <source>
        <strain evidence="10 11">DSM 43162</strain>
    </source>
</reference>
<feature type="compositionally biased region" description="Basic and acidic residues" evidence="8">
    <location>
        <begin position="297"/>
        <end position="309"/>
    </location>
</feature>
<dbReference type="EMBL" id="FRDM01000005">
    <property type="protein sequence ID" value="SHN66942.1"/>
    <property type="molecule type" value="Genomic_DNA"/>
</dbReference>
<feature type="region of interest" description="Disordered" evidence="8">
    <location>
        <begin position="1"/>
        <end position="20"/>
    </location>
</feature>
<dbReference type="InterPro" id="IPR000719">
    <property type="entry name" value="Prot_kinase_dom"/>
</dbReference>
<dbReference type="Gene3D" id="3.30.200.20">
    <property type="entry name" value="Phosphorylase Kinase, domain 1"/>
    <property type="match status" value="1"/>
</dbReference>